<accession>A0A3M9NCR5</accession>
<sequence length="164" mass="19008">MYDCNKKTLPNIKIIYMLSNEQLFRIFIEDGFGKGDVTVFDKYAAPDFVEHQYGFDPPNVEGVKKTIRSLHQAFPDLSFVIEELITRDDKVWGRMTARGTHKDQFGPLPPTGKKFEITVIDILRFRDQKLIEHWGVPDRLALLEQLGMKPPPKIIMKIISLFRS</sequence>
<dbReference type="AlphaFoldDB" id="A0A3M9NCR5"/>
<evidence type="ECO:0000313" key="2">
    <source>
        <dbReference type="Proteomes" id="UP000267223"/>
    </source>
</evidence>
<comment type="caution">
    <text evidence="1">The sequence shown here is derived from an EMBL/GenBank/DDBJ whole genome shotgun (WGS) entry which is preliminary data.</text>
</comment>
<dbReference type="EMBL" id="RJJR01000009">
    <property type="protein sequence ID" value="RNI35612.1"/>
    <property type="molecule type" value="Genomic_DNA"/>
</dbReference>
<dbReference type="Pfam" id="PF07366">
    <property type="entry name" value="SnoaL"/>
    <property type="match status" value="1"/>
</dbReference>
<dbReference type="PANTHER" id="PTHR38436">
    <property type="entry name" value="POLYKETIDE CYCLASE SNOAL-LIKE DOMAIN"/>
    <property type="match status" value="1"/>
</dbReference>
<dbReference type="InterPro" id="IPR032710">
    <property type="entry name" value="NTF2-like_dom_sf"/>
</dbReference>
<organism evidence="1 2">
    <name type="scientific">Hanamia caeni</name>
    <dbReference type="NCBI Taxonomy" id="2294116"/>
    <lineage>
        <taxon>Bacteria</taxon>
        <taxon>Pseudomonadati</taxon>
        <taxon>Bacteroidota</taxon>
        <taxon>Chitinophagia</taxon>
        <taxon>Chitinophagales</taxon>
        <taxon>Chitinophagaceae</taxon>
        <taxon>Hanamia</taxon>
    </lineage>
</organism>
<evidence type="ECO:0000313" key="1">
    <source>
        <dbReference type="EMBL" id="RNI35612.1"/>
    </source>
</evidence>
<proteinExistence type="predicted"/>
<reference evidence="1 2" key="1">
    <citation type="submission" date="2018-11" db="EMBL/GenBank/DDBJ databases">
        <title>Draft genome sequence of Ferruginibacter sp. BO-59.</title>
        <authorList>
            <person name="Im W.T."/>
        </authorList>
    </citation>
    <scope>NUCLEOTIDE SEQUENCE [LARGE SCALE GENOMIC DNA]</scope>
    <source>
        <strain evidence="1 2">BO-59</strain>
    </source>
</reference>
<dbReference type="Gene3D" id="3.10.450.50">
    <property type="match status" value="1"/>
</dbReference>
<dbReference type="SUPFAM" id="SSF54427">
    <property type="entry name" value="NTF2-like"/>
    <property type="match status" value="1"/>
</dbReference>
<dbReference type="PANTHER" id="PTHR38436:SF1">
    <property type="entry name" value="ESTER CYCLASE"/>
    <property type="match status" value="1"/>
</dbReference>
<dbReference type="GO" id="GO:0030638">
    <property type="term" value="P:polyketide metabolic process"/>
    <property type="evidence" value="ECO:0007669"/>
    <property type="project" value="InterPro"/>
</dbReference>
<gene>
    <name evidence="1" type="ORF">EFY79_11620</name>
</gene>
<keyword evidence="2" id="KW-1185">Reference proteome</keyword>
<name>A0A3M9NCR5_9BACT</name>
<dbReference type="InterPro" id="IPR009959">
    <property type="entry name" value="Cyclase_SnoaL-like"/>
</dbReference>
<dbReference type="Proteomes" id="UP000267223">
    <property type="component" value="Unassembled WGS sequence"/>
</dbReference>
<protein>
    <submittedName>
        <fullName evidence="1">Ester cyclase</fullName>
    </submittedName>
</protein>